<dbReference type="InterPro" id="IPR045051">
    <property type="entry name" value="SBT"/>
</dbReference>
<dbReference type="PROSITE" id="PS51892">
    <property type="entry name" value="SUBTILASE"/>
    <property type="match status" value="1"/>
</dbReference>
<evidence type="ECO:0000259" key="4">
    <source>
        <dbReference type="Pfam" id="PF00082"/>
    </source>
</evidence>
<evidence type="ECO:0000256" key="3">
    <source>
        <dbReference type="PROSITE-ProRule" id="PRU01240"/>
    </source>
</evidence>
<dbReference type="Gene3D" id="3.40.50.200">
    <property type="entry name" value="Peptidase S8/S53 domain"/>
    <property type="match status" value="1"/>
</dbReference>
<accession>A0A0A9FQA7</accession>
<dbReference type="PANTHER" id="PTHR10795">
    <property type="entry name" value="PROPROTEIN CONVERTASE SUBTILISIN/KEXIN"/>
    <property type="match status" value="1"/>
</dbReference>
<sequence>MERAVPERRSKFTIKFHLNGFQTEEGGSSKSIVKFISPRDSSGHGSHTASIAAGRFVRNMNFGGLGTGGGRGGAPMARIAAYKACWDSGCYDVDILAAFDDAIRDGVDIISVSLGPDYPQGGYFSDAISIGSFHAISNGILVVSSAGNAGRQGSATNLAPWMLTVAAGTTDRSFASYIRLANGIFIMVIFHSYKPLSVLTSYSISRIPFLTL</sequence>
<comment type="caution">
    <text evidence="3">Lacks conserved residue(s) required for the propagation of feature annotation.</text>
</comment>
<reference evidence="5" key="1">
    <citation type="submission" date="2014-09" db="EMBL/GenBank/DDBJ databases">
        <authorList>
            <person name="Magalhaes I.L.F."/>
            <person name="Oliveira U."/>
            <person name="Santos F.R."/>
            <person name="Vidigal T.H.D.A."/>
            <person name="Brescovit A.D."/>
            <person name="Santos A.J."/>
        </authorList>
    </citation>
    <scope>NUCLEOTIDE SEQUENCE</scope>
    <source>
        <tissue evidence="5">Shoot tissue taken approximately 20 cm above the soil surface</tissue>
    </source>
</reference>
<proteinExistence type="inferred from homology"/>
<organism evidence="5">
    <name type="scientific">Arundo donax</name>
    <name type="common">Giant reed</name>
    <name type="synonym">Donax arundinaceus</name>
    <dbReference type="NCBI Taxonomy" id="35708"/>
    <lineage>
        <taxon>Eukaryota</taxon>
        <taxon>Viridiplantae</taxon>
        <taxon>Streptophyta</taxon>
        <taxon>Embryophyta</taxon>
        <taxon>Tracheophyta</taxon>
        <taxon>Spermatophyta</taxon>
        <taxon>Magnoliopsida</taxon>
        <taxon>Liliopsida</taxon>
        <taxon>Poales</taxon>
        <taxon>Poaceae</taxon>
        <taxon>PACMAD clade</taxon>
        <taxon>Arundinoideae</taxon>
        <taxon>Arundineae</taxon>
        <taxon>Arundo</taxon>
    </lineage>
</organism>
<evidence type="ECO:0000313" key="5">
    <source>
        <dbReference type="EMBL" id="JAE14482.1"/>
    </source>
</evidence>
<dbReference type="EMBL" id="GBRH01183414">
    <property type="protein sequence ID" value="JAE14482.1"/>
    <property type="molecule type" value="Transcribed_RNA"/>
</dbReference>
<protein>
    <recommendedName>
        <fullName evidence="4">Peptidase S8/S53 domain-containing protein</fullName>
    </recommendedName>
</protein>
<dbReference type="GO" id="GO:0006508">
    <property type="term" value="P:proteolysis"/>
    <property type="evidence" value="ECO:0007669"/>
    <property type="project" value="InterPro"/>
</dbReference>
<evidence type="ECO:0000256" key="1">
    <source>
        <dbReference type="ARBA" id="ARBA00011073"/>
    </source>
</evidence>
<dbReference type="InterPro" id="IPR036852">
    <property type="entry name" value="Peptidase_S8/S53_dom_sf"/>
</dbReference>
<evidence type="ECO:0000256" key="2">
    <source>
        <dbReference type="ARBA" id="ARBA00022729"/>
    </source>
</evidence>
<name>A0A0A9FQA7_ARUDO</name>
<dbReference type="InterPro" id="IPR000209">
    <property type="entry name" value="Peptidase_S8/S53_dom"/>
</dbReference>
<dbReference type="Pfam" id="PF00082">
    <property type="entry name" value="Peptidase_S8"/>
    <property type="match status" value="1"/>
</dbReference>
<feature type="domain" description="Peptidase S8/S53" evidence="4">
    <location>
        <begin position="30"/>
        <end position="169"/>
    </location>
</feature>
<dbReference type="AlphaFoldDB" id="A0A0A9FQA7"/>
<keyword evidence="2" id="KW-0732">Signal</keyword>
<comment type="similarity">
    <text evidence="1 3">Belongs to the peptidase S8 family.</text>
</comment>
<reference evidence="5" key="2">
    <citation type="journal article" date="2015" name="Data Brief">
        <title>Shoot transcriptome of the giant reed, Arundo donax.</title>
        <authorList>
            <person name="Barrero R.A."/>
            <person name="Guerrero F.D."/>
            <person name="Moolhuijzen P."/>
            <person name="Goolsby J.A."/>
            <person name="Tidwell J."/>
            <person name="Bellgard S.E."/>
            <person name="Bellgard M.I."/>
        </authorList>
    </citation>
    <scope>NUCLEOTIDE SEQUENCE</scope>
    <source>
        <tissue evidence="5">Shoot tissue taken approximately 20 cm above the soil surface</tissue>
    </source>
</reference>
<dbReference type="Gene3D" id="3.50.30.30">
    <property type="match status" value="1"/>
</dbReference>
<dbReference type="GO" id="GO:0004252">
    <property type="term" value="F:serine-type endopeptidase activity"/>
    <property type="evidence" value="ECO:0007669"/>
    <property type="project" value="InterPro"/>
</dbReference>
<dbReference type="SUPFAM" id="SSF52743">
    <property type="entry name" value="Subtilisin-like"/>
    <property type="match status" value="1"/>
</dbReference>